<sequence length="97" mass="10626">MLIIATFNIPNSAIFIVIPIRSDNDVPAKHTPAAGIGKPRAKAKPRVNITARAERPAVQRSLPLPIRRRPQAREAEAIPPPTIRVEPSSRPLLAFEP</sequence>
<dbReference type="Proteomes" id="UP000775547">
    <property type="component" value="Unassembled WGS sequence"/>
</dbReference>
<dbReference type="AlphaFoldDB" id="A0A9P7G7Q5"/>
<name>A0A9P7G7Q5_9AGAR</name>
<accession>A0A9P7G7Q5</accession>
<proteinExistence type="predicted"/>
<reference evidence="2" key="2">
    <citation type="submission" date="2021-10" db="EMBL/GenBank/DDBJ databases">
        <title>Phylogenomics reveals ancestral predisposition of the termite-cultivated fungus Termitomyces towards a domesticated lifestyle.</title>
        <authorList>
            <person name="Auxier B."/>
            <person name="Grum-Grzhimaylo A."/>
            <person name="Cardenas M.E."/>
            <person name="Lodge J.D."/>
            <person name="Laessoe T."/>
            <person name="Pedersen O."/>
            <person name="Smith M.E."/>
            <person name="Kuyper T.W."/>
            <person name="Franco-Molano E.A."/>
            <person name="Baroni T.J."/>
            <person name="Aanen D.K."/>
        </authorList>
    </citation>
    <scope>NUCLEOTIDE SEQUENCE</scope>
    <source>
        <strain evidence="2">AP01</strain>
        <tissue evidence="2">Mycelium</tissue>
    </source>
</reference>
<comment type="caution">
    <text evidence="2">The sequence shown here is derived from an EMBL/GenBank/DDBJ whole genome shotgun (WGS) entry which is preliminary data.</text>
</comment>
<evidence type="ECO:0000313" key="3">
    <source>
        <dbReference type="Proteomes" id="UP000775547"/>
    </source>
</evidence>
<evidence type="ECO:0000256" key="1">
    <source>
        <dbReference type="SAM" id="MobiDB-lite"/>
    </source>
</evidence>
<protein>
    <submittedName>
        <fullName evidence="2">Uncharacterized protein</fullName>
    </submittedName>
</protein>
<feature type="region of interest" description="Disordered" evidence="1">
    <location>
        <begin position="28"/>
        <end position="97"/>
    </location>
</feature>
<evidence type="ECO:0000313" key="2">
    <source>
        <dbReference type="EMBL" id="KAG5645632.1"/>
    </source>
</evidence>
<organism evidence="2 3">
    <name type="scientific">Asterophora parasitica</name>
    <dbReference type="NCBI Taxonomy" id="117018"/>
    <lineage>
        <taxon>Eukaryota</taxon>
        <taxon>Fungi</taxon>
        <taxon>Dikarya</taxon>
        <taxon>Basidiomycota</taxon>
        <taxon>Agaricomycotina</taxon>
        <taxon>Agaricomycetes</taxon>
        <taxon>Agaricomycetidae</taxon>
        <taxon>Agaricales</taxon>
        <taxon>Tricholomatineae</taxon>
        <taxon>Lyophyllaceae</taxon>
        <taxon>Asterophora</taxon>
    </lineage>
</organism>
<reference evidence="2" key="1">
    <citation type="submission" date="2020-07" db="EMBL/GenBank/DDBJ databases">
        <authorList>
            <person name="Nieuwenhuis M."/>
            <person name="Van De Peppel L.J.J."/>
        </authorList>
    </citation>
    <scope>NUCLEOTIDE SEQUENCE</scope>
    <source>
        <strain evidence="2">AP01</strain>
        <tissue evidence="2">Mycelium</tissue>
    </source>
</reference>
<gene>
    <name evidence="2" type="ORF">DXG03_005623</name>
</gene>
<keyword evidence="3" id="KW-1185">Reference proteome</keyword>
<dbReference type="EMBL" id="JABCKV010000035">
    <property type="protein sequence ID" value="KAG5645632.1"/>
    <property type="molecule type" value="Genomic_DNA"/>
</dbReference>